<organism evidence="3 4">
    <name type="scientific">Thioploca ingrica</name>
    <dbReference type="NCBI Taxonomy" id="40754"/>
    <lineage>
        <taxon>Bacteria</taxon>
        <taxon>Pseudomonadati</taxon>
        <taxon>Pseudomonadota</taxon>
        <taxon>Gammaproteobacteria</taxon>
        <taxon>Thiotrichales</taxon>
        <taxon>Thiotrichaceae</taxon>
        <taxon>Thioploca</taxon>
    </lineage>
</organism>
<dbReference type="NCBIfam" id="TIGR00056">
    <property type="entry name" value="MlaE family lipid ABC transporter permease subunit"/>
    <property type="match status" value="1"/>
</dbReference>
<name>A0A090BVF4_9GAMM</name>
<dbReference type="GO" id="GO:0005548">
    <property type="term" value="F:phospholipid transporter activity"/>
    <property type="evidence" value="ECO:0007669"/>
    <property type="project" value="TreeGrafter"/>
</dbReference>
<dbReference type="Proteomes" id="UP000031623">
    <property type="component" value="Chromosome"/>
</dbReference>
<feature type="transmembrane region" description="Helical" evidence="1">
    <location>
        <begin position="129"/>
        <end position="147"/>
    </location>
</feature>
<sequence length="375" mass="40373">MSKDTQPATLELITPTKTIHCSGDWTLAGIQQLERQLEFSRWPESAIIIDGSAIQSMDTAGAWLLFRTYHVLEQTGQSVTLQGFKKENANLLDLITTHYATTLQPALPSPSIAFLEQIGRKSYYQSIQLIHFLAFIGETFIVLWRSLLSPSRIRWAALFANLHSAGLSALPIIGLMAFLMGVVLAYQGGTQLSTYGANIFIVDLVGITLLRELAPLLTAILVAGRSGSAYTAQIGTMQVTQEIDALQTLGIAPMELLVIPKLLALILLMPLLSAFADVLGVVGGMIIAKVSLGVSVTDFLDRFPQAVSLTHYLIGIGKAPIFAAVIAIVGCYQGFQVKGGAEVVGERVTTSVVQAIFLVIVVDAVFSILFNLLGI</sequence>
<dbReference type="AlphaFoldDB" id="A0A090BVF4"/>
<keyword evidence="1" id="KW-1133">Transmembrane helix</keyword>
<comment type="subcellular location">
    <subcellularLocation>
        <location evidence="1">Cell inner membrane</location>
        <topology evidence="1">Multi-pass membrane protein</topology>
    </subcellularLocation>
</comment>
<evidence type="ECO:0000313" key="3">
    <source>
        <dbReference type="EMBL" id="BAP56761.1"/>
    </source>
</evidence>
<dbReference type="InterPro" id="IPR058548">
    <property type="entry name" value="MlaB-like_STAS"/>
</dbReference>
<evidence type="ECO:0000259" key="2">
    <source>
        <dbReference type="PROSITE" id="PS50801"/>
    </source>
</evidence>
<dbReference type="Gene3D" id="3.30.750.24">
    <property type="entry name" value="STAS domain"/>
    <property type="match status" value="1"/>
</dbReference>
<dbReference type="PANTHER" id="PTHR30188">
    <property type="entry name" value="ABC TRANSPORTER PERMEASE PROTEIN-RELATED"/>
    <property type="match status" value="1"/>
</dbReference>
<feature type="transmembrane region" description="Helical" evidence="1">
    <location>
        <begin position="167"/>
        <end position="186"/>
    </location>
</feature>
<feature type="transmembrane region" description="Helical" evidence="1">
    <location>
        <begin position="198"/>
        <end position="223"/>
    </location>
</feature>
<dbReference type="InterPro" id="IPR002645">
    <property type="entry name" value="STAS_dom"/>
</dbReference>
<dbReference type="HOGENOM" id="CLU_045686_0_0_6"/>
<dbReference type="SUPFAM" id="SSF52091">
    <property type="entry name" value="SpoIIaa-like"/>
    <property type="match status" value="1"/>
</dbReference>
<comment type="similarity">
    <text evidence="1">Belongs to the MlaE permease family.</text>
</comment>
<gene>
    <name evidence="3" type="ORF">THII_2464</name>
</gene>
<dbReference type="OrthoDB" id="9810518at2"/>
<dbReference type="InterPro" id="IPR036513">
    <property type="entry name" value="STAS_dom_sf"/>
</dbReference>
<feature type="transmembrane region" description="Helical" evidence="1">
    <location>
        <begin position="309"/>
        <end position="335"/>
    </location>
</feature>
<dbReference type="KEGG" id="tig:THII_2464"/>
<accession>A0A090BVF4</accession>
<dbReference type="PROSITE" id="PS50801">
    <property type="entry name" value="STAS"/>
    <property type="match status" value="1"/>
</dbReference>
<evidence type="ECO:0000256" key="1">
    <source>
        <dbReference type="RuleBase" id="RU362044"/>
    </source>
</evidence>
<keyword evidence="4" id="KW-1185">Reference proteome</keyword>
<dbReference type="InterPro" id="IPR030802">
    <property type="entry name" value="Permease_MalE"/>
</dbReference>
<keyword evidence="1" id="KW-0997">Cell inner membrane</keyword>
<dbReference type="EMBL" id="AP014633">
    <property type="protein sequence ID" value="BAP56761.1"/>
    <property type="molecule type" value="Genomic_DNA"/>
</dbReference>
<dbReference type="Pfam" id="PF02405">
    <property type="entry name" value="MlaE"/>
    <property type="match status" value="1"/>
</dbReference>
<dbReference type="InterPro" id="IPR003453">
    <property type="entry name" value="ABC_MlaE_roteobac"/>
</dbReference>
<proteinExistence type="inferred from homology"/>
<reference evidence="3 4" key="1">
    <citation type="journal article" date="2014" name="ISME J.">
        <title>Ecophysiology of Thioploca ingrica as revealed by the complete genome sequence supplemented with proteomic evidence.</title>
        <authorList>
            <person name="Kojima H."/>
            <person name="Ogura Y."/>
            <person name="Yamamoto N."/>
            <person name="Togashi T."/>
            <person name="Mori H."/>
            <person name="Watanabe T."/>
            <person name="Nemoto F."/>
            <person name="Kurokawa K."/>
            <person name="Hayashi T."/>
            <person name="Fukui M."/>
        </authorList>
    </citation>
    <scope>NUCLEOTIDE SEQUENCE [LARGE SCALE GENOMIC DNA]</scope>
</reference>
<feature type="transmembrane region" description="Helical" evidence="1">
    <location>
        <begin position="262"/>
        <end position="288"/>
    </location>
</feature>
<dbReference type="GO" id="GO:0043190">
    <property type="term" value="C:ATP-binding cassette (ABC) transporter complex"/>
    <property type="evidence" value="ECO:0007669"/>
    <property type="project" value="InterPro"/>
</dbReference>
<dbReference type="PANTHER" id="PTHR30188:SF3">
    <property type="entry name" value="ABC TRANSPORTER PERMEASE"/>
    <property type="match status" value="1"/>
</dbReference>
<evidence type="ECO:0000313" key="4">
    <source>
        <dbReference type="Proteomes" id="UP000031623"/>
    </source>
</evidence>
<dbReference type="STRING" id="40754.THII_2464"/>
<keyword evidence="1" id="KW-1003">Cell membrane</keyword>
<keyword evidence="1" id="KW-0472">Membrane</keyword>
<dbReference type="Pfam" id="PF13466">
    <property type="entry name" value="STAS_2"/>
    <property type="match status" value="1"/>
</dbReference>
<feature type="transmembrane region" description="Helical" evidence="1">
    <location>
        <begin position="355"/>
        <end position="373"/>
    </location>
</feature>
<keyword evidence="1" id="KW-0812">Transmembrane</keyword>
<protein>
    <recommendedName>
        <fullName evidence="2">STAS domain-containing protein</fullName>
    </recommendedName>
</protein>
<feature type="domain" description="STAS" evidence="2">
    <location>
        <begin position="1"/>
        <end position="93"/>
    </location>
</feature>